<feature type="signal peptide" evidence="1">
    <location>
        <begin position="1"/>
        <end position="28"/>
    </location>
</feature>
<dbReference type="VEuPathDB" id="AmoebaDB:EDI_285410"/>
<accession>B0EKB9</accession>
<evidence type="ECO:0000313" key="3">
    <source>
        <dbReference type="Proteomes" id="UP000008076"/>
    </source>
</evidence>
<dbReference type="Proteomes" id="UP000008076">
    <property type="component" value="Unassembled WGS sequence"/>
</dbReference>
<dbReference type="OMA" id="NTIYERN"/>
<dbReference type="EMBL" id="DS549715">
    <property type="protein sequence ID" value="EDR25026.1"/>
    <property type="molecule type" value="Genomic_DNA"/>
</dbReference>
<name>B0EKB9_ENTDS</name>
<sequence length="343" mass="39934">MRHFGLLFLSVMMLLILFMCLSIGMSSSNNPKNTIYERNGKSRNWYMDRYFNLANFNYEGECSKVFKSKKNNERDLLLFGGSFPEIKSWKESEELSYAQLKMSQETIPNAKKVFMLIGDPPTSDFISNMNECGVEVVQANGLPQENGAVTRFCAWLNYLKENKGKYDRVALSDIRDVFIFGDAFATFSKDEIYLSYECLINKRGNVECNDFRDIWNREWINQFYGEDIARQYAENHTLIVNAGFTFGGYDKIVEYLTVFTESIDQKHFKYWGYDQALLSYLYTTRKLDFLNPKMAKCDQQFCFELRGGSRYDPKKKSLYVGNSECSPVIRHKLIVEGSVIRLT</sequence>
<proteinExistence type="predicted"/>
<feature type="chain" id="PRO_5002747816" evidence="1">
    <location>
        <begin position="29"/>
        <end position="343"/>
    </location>
</feature>
<evidence type="ECO:0000313" key="2">
    <source>
        <dbReference type="EMBL" id="EDR25026.1"/>
    </source>
</evidence>
<dbReference type="RefSeq" id="XP_001738638.1">
    <property type="nucleotide sequence ID" value="XM_001738586.1"/>
</dbReference>
<dbReference type="GeneID" id="5883731"/>
<reference evidence="3" key="1">
    <citation type="submission" date="2007-12" db="EMBL/GenBank/DDBJ databases">
        <title>Annotation of Entamoeba dispar SAW760.</title>
        <authorList>
            <person name="Lorenzi H."/>
            <person name="Inman J."/>
            <person name="Schobel S."/>
            <person name="Amedeo P."/>
            <person name="Caler E."/>
        </authorList>
    </citation>
    <scope>NUCLEOTIDE SEQUENCE [LARGE SCALE GENOMIC DNA]</scope>
    <source>
        <strain evidence="3">ATCC PRA-260 / SAW760</strain>
    </source>
</reference>
<keyword evidence="3" id="KW-1185">Reference proteome</keyword>
<keyword evidence="1" id="KW-0732">Signal</keyword>
<dbReference type="OrthoDB" id="25137at2759"/>
<organism evidence="3">
    <name type="scientific">Entamoeba dispar (strain ATCC PRA-260 / SAW760)</name>
    <dbReference type="NCBI Taxonomy" id="370354"/>
    <lineage>
        <taxon>Eukaryota</taxon>
        <taxon>Amoebozoa</taxon>
        <taxon>Evosea</taxon>
        <taxon>Archamoebae</taxon>
        <taxon>Mastigamoebida</taxon>
        <taxon>Entamoebidae</taxon>
        <taxon>Entamoeba</taxon>
    </lineage>
</organism>
<evidence type="ECO:0000256" key="1">
    <source>
        <dbReference type="SAM" id="SignalP"/>
    </source>
</evidence>
<dbReference type="KEGG" id="edi:EDI_285410"/>
<dbReference type="AlphaFoldDB" id="B0EKB9"/>
<protein>
    <submittedName>
        <fullName evidence="2">Uncharacterized protein</fullName>
    </submittedName>
</protein>
<gene>
    <name evidence="2" type="ORF">EDI_285410</name>
</gene>